<keyword evidence="4 5" id="KW-0472">Membrane</keyword>
<feature type="transmembrane region" description="Helical" evidence="5">
    <location>
        <begin position="203"/>
        <end position="223"/>
    </location>
</feature>
<comment type="caution">
    <text evidence="7">The sequence shown here is derived from an EMBL/GenBank/DDBJ whole genome shotgun (WGS) entry which is preliminary data.</text>
</comment>
<feature type="transmembrane region" description="Helical" evidence="5">
    <location>
        <begin position="53"/>
        <end position="74"/>
    </location>
</feature>
<feature type="transmembrane region" description="Helical" evidence="5">
    <location>
        <begin position="302"/>
        <end position="321"/>
    </location>
</feature>
<comment type="subcellular location">
    <subcellularLocation>
        <location evidence="1">Membrane</location>
        <topology evidence="1">Multi-pass membrane protein</topology>
    </subcellularLocation>
</comment>
<feature type="transmembrane region" description="Helical" evidence="5">
    <location>
        <begin position="21"/>
        <end position="41"/>
    </location>
</feature>
<dbReference type="CDD" id="cd17393">
    <property type="entry name" value="MFS_MosC_like"/>
    <property type="match status" value="1"/>
</dbReference>
<dbReference type="GO" id="GO:0016020">
    <property type="term" value="C:membrane"/>
    <property type="evidence" value="ECO:0007669"/>
    <property type="project" value="UniProtKB-SubCell"/>
</dbReference>
<proteinExistence type="predicted"/>
<feature type="transmembrane region" description="Helical" evidence="5">
    <location>
        <begin position="103"/>
        <end position="127"/>
    </location>
</feature>
<dbReference type="InterPro" id="IPR051788">
    <property type="entry name" value="MFS_Transporter"/>
</dbReference>
<feature type="transmembrane region" description="Helical" evidence="5">
    <location>
        <begin position="81"/>
        <end position="97"/>
    </location>
</feature>
<dbReference type="SUPFAM" id="SSF103473">
    <property type="entry name" value="MFS general substrate transporter"/>
    <property type="match status" value="1"/>
</dbReference>
<dbReference type="GO" id="GO:0022857">
    <property type="term" value="F:transmembrane transporter activity"/>
    <property type="evidence" value="ECO:0007669"/>
    <property type="project" value="InterPro"/>
</dbReference>
<accession>A0A9D1LFB0</accession>
<feature type="transmembrane region" description="Helical" evidence="5">
    <location>
        <begin position="168"/>
        <end position="191"/>
    </location>
</feature>
<feature type="transmembrane region" description="Helical" evidence="5">
    <location>
        <begin position="139"/>
        <end position="162"/>
    </location>
</feature>
<dbReference type="InterPro" id="IPR020846">
    <property type="entry name" value="MFS_dom"/>
</dbReference>
<feature type="transmembrane region" description="Helical" evidence="5">
    <location>
        <begin position="333"/>
        <end position="353"/>
    </location>
</feature>
<dbReference type="PANTHER" id="PTHR23514:SF13">
    <property type="entry name" value="INNER MEMBRANE PROTEIN YBJJ"/>
    <property type="match status" value="1"/>
</dbReference>
<evidence type="ECO:0000313" key="7">
    <source>
        <dbReference type="EMBL" id="HIU36701.1"/>
    </source>
</evidence>
<dbReference type="Proteomes" id="UP000824083">
    <property type="component" value="Unassembled WGS sequence"/>
</dbReference>
<reference evidence="7" key="1">
    <citation type="submission" date="2020-10" db="EMBL/GenBank/DDBJ databases">
        <authorList>
            <person name="Gilroy R."/>
        </authorList>
    </citation>
    <scope>NUCLEOTIDE SEQUENCE</scope>
    <source>
        <strain evidence="7">7463</strain>
    </source>
</reference>
<evidence type="ECO:0000259" key="6">
    <source>
        <dbReference type="PROSITE" id="PS50850"/>
    </source>
</evidence>
<dbReference type="PANTHER" id="PTHR23514">
    <property type="entry name" value="BYPASS OF STOP CODON PROTEIN 6"/>
    <property type="match status" value="1"/>
</dbReference>
<feature type="transmembrane region" description="Helical" evidence="5">
    <location>
        <begin position="276"/>
        <end position="296"/>
    </location>
</feature>
<evidence type="ECO:0000256" key="2">
    <source>
        <dbReference type="ARBA" id="ARBA00022692"/>
    </source>
</evidence>
<sequence>MQSRTIREYLNSIPPENTATRVAFFLAGFIMAIWAAMVPFVKIHLNLNETHLGMILLCVGLGALVVMPFCGGIVAKRGAKFLLKSAFFIVPFFLFAVNFSTSIVLTASLLFLFGCFFGAIDVSMNVHAVEVDHKSEKRLIAGFHALYSLGSVVGALAMAALLNVFESVIFAVGILLVACLLVWLLTANKLLPEAGKTQGASKAFAMPRGFVLWLGLICFLLFMTEGAVLDWGAVFLVEEKSVAIENAGLAFAAFSTAMTFMRLIGDKLIGYAGPRLCVRYGCLISALMLSGCVFAPQIWLVILLFFALGLGMANIIPIAFASTADQNEMPMSVALAAVTTLGYAGLLTGPALIGFVAEAISLSVAFLILAAFLVLVSFSSSIFRKQ</sequence>
<dbReference type="AlphaFoldDB" id="A0A9D1LFB0"/>
<evidence type="ECO:0000256" key="1">
    <source>
        <dbReference type="ARBA" id="ARBA00004141"/>
    </source>
</evidence>
<evidence type="ECO:0000256" key="5">
    <source>
        <dbReference type="SAM" id="Phobius"/>
    </source>
</evidence>
<protein>
    <submittedName>
        <fullName evidence="7">MFS transporter</fullName>
    </submittedName>
</protein>
<feature type="transmembrane region" description="Helical" evidence="5">
    <location>
        <begin position="243"/>
        <end position="264"/>
    </location>
</feature>
<dbReference type="InterPro" id="IPR036259">
    <property type="entry name" value="MFS_trans_sf"/>
</dbReference>
<evidence type="ECO:0000313" key="8">
    <source>
        <dbReference type="Proteomes" id="UP000824083"/>
    </source>
</evidence>
<dbReference type="InterPro" id="IPR011701">
    <property type="entry name" value="MFS"/>
</dbReference>
<dbReference type="EMBL" id="DVMY01000006">
    <property type="protein sequence ID" value="HIU36701.1"/>
    <property type="molecule type" value="Genomic_DNA"/>
</dbReference>
<evidence type="ECO:0000256" key="3">
    <source>
        <dbReference type="ARBA" id="ARBA00022989"/>
    </source>
</evidence>
<name>A0A9D1LFB0_9BURK</name>
<keyword evidence="3 5" id="KW-1133">Transmembrane helix</keyword>
<organism evidence="7 8">
    <name type="scientific">Candidatus Aphodousia faecigallinarum</name>
    <dbReference type="NCBI Taxonomy" id="2840677"/>
    <lineage>
        <taxon>Bacteria</taxon>
        <taxon>Pseudomonadati</taxon>
        <taxon>Pseudomonadota</taxon>
        <taxon>Betaproteobacteria</taxon>
        <taxon>Burkholderiales</taxon>
        <taxon>Sutterellaceae</taxon>
        <taxon>Sutterellaceae incertae sedis</taxon>
        <taxon>Candidatus Aphodousia</taxon>
    </lineage>
</organism>
<keyword evidence="2 5" id="KW-0812">Transmembrane</keyword>
<dbReference type="Pfam" id="PF07690">
    <property type="entry name" value="MFS_1"/>
    <property type="match status" value="1"/>
</dbReference>
<gene>
    <name evidence="7" type="ORF">IAC56_00240</name>
</gene>
<feature type="transmembrane region" description="Helical" evidence="5">
    <location>
        <begin position="359"/>
        <end position="383"/>
    </location>
</feature>
<dbReference type="Gene3D" id="1.20.1250.20">
    <property type="entry name" value="MFS general substrate transporter like domains"/>
    <property type="match status" value="2"/>
</dbReference>
<evidence type="ECO:0000256" key="4">
    <source>
        <dbReference type="ARBA" id="ARBA00023136"/>
    </source>
</evidence>
<dbReference type="PROSITE" id="PS50850">
    <property type="entry name" value="MFS"/>
    <property type="match status" value="1"/>
</dbReference>
<feature type="domain" description="Major facilitator superfamily (MFS) profile" evidence="6">
    <location>
        <begin position="16"/>
        <end position="386"/>
    </location>
</feature>
<reference evidence="7" key="2">
    <citation type="journal article" date="2021" name="PeerJ">
        <title>Extensive microbial diversity within the chicken gut microbiome revealed by metagenomics and culture.</title>
        <authorList>
            <person name="Gilroy R."/>
            <person name="Ravi A."/>
            <person name="Getino M."/>
            <person name="Pursley I."/>
            <person name="Horton D.L."/>
            <person name="Alikhan N.F."/>
            <person name="Baker D."/>
            <person name="Gharbi K."/>
            <person name="Hall N."/>
            <person name="Watson M."/>
            <person name="Adriaenssens E.M."/>
            <person name="Foster-Nyarko E."/>
            <person name="Jarju S."/>
            <person name="Secka A."/>
            <person name="Antonio M."/>
            <person name="Oren A."/>
            <person name="Chaudhuri R.R."/>
            <person name="La Ragione R."/>
            <person name="Hildebrand F."/>
            <person name="Pallen M.J."/>
        </authorList>
    </citation>
    <scope>NUCLEOTIDE SEQUENCE</scope>
    <source>
        <strain evidence="7">7463</strain>
    </source>
</reference>